<reference evidence="2 3" key="1">
    <citation type="journal article" date="2012" name="PLoS Pathog.">
        <title>Diverse lifestyles and strategies of plant pathogenesis encoded in the genomes of eighteen Dothideomycetes fungi.</title>
        <authorList>
            <person name="Ohm R.A."/>
            <person name="Feau N."/>
            <person name="Henrissat B."/>
            <person name="Schoch C.L."/>
            <person name="Horwitz B.A."/>
            <person name="Barry K.W."/>
            <person name="Condon B.J."/>
            <person name="Copeland A.C."/>
            <person name="Dhillon B."/>
            <person name="Glaser F."/>
            <person name="Hesse C.N."/>
            <person name="Kosti I."/>
            <person name="LaButti K."/>
            <person name="Lindquist E.A."/>
            <person name="Lucas S."/>
            <person name="Salamov A.A."/>
            <person name="Bradshaw R.E."/>
            <person name="Ciuffetti L."/>
            <person name="Hamelin R.C."/>
            <person name="Kema G.H.J."/>
            <person name="Lawrence C."/>
            <person name="Scott J.A."/>
            <person name="Spatafora J.W."/>
            <person name="Turgeon B.G."/>
            <person name="de Wit P.J.G.M."/>
            <person name="Zhong S."/>
            <person name="Goodwin S.B."/>
            <person name="Grigoriev I.V."/>
        </authorList>
    </citation>
    <scope>NUCLEOTIDE SEQUENCE [LARGE SCALE GENOMIC DNA]</scope>
    <source>
        <strain evidence="2 3">SO2202</strain>
    </source>
</reference>
<proteinExistence type="predicted"/>
<keyword evidence="3" id="KW-1185">Reference proteome</keyword>
<evidence type="ECO:0000313" key="3">
    <source>
        <dbReference type="Proteomes" id="UP000016931"/>
    </source>
</evidence>
<evidence type="ECO:0000256" key="1">
    <source>
        <dbReference type="SAM" id="MobiDB-lite"/>
    </source>
</evidence>
<dbReference type="HOGENOM" id="CLU_2265403_0_0_1"/>
<dbReference type="RefSeq" id="XP_016766113.1">
    <property type="nucleotide sequence ID" value="XM_016901064.1"/>
</dbReference>
<dbReference type="GeneID" id="27898201"/>
<accession>N1QNB2</accession>
<sequence>MELRHTVLSDGTMSSTEWLMRNPDLATQWAVKMAETYLKIKGDRTQMVFLGDTDCGARPHEPSTHPPGAPDTHSHETTDAATFHTANAGNQVGDQRATSMAFP</sequence>
<dbReference type="EMBL" id="KB456260">
    <property type="protein sequence ID" value="EMF17992.1"/>
    <property type="molecule type" value="Genomic_DNA"/>
</dbReference>
<dbReference type="Proteomes" id="UP000016931">
    <property type="component" value="Unassembled WGS sequence"/>
</dbReference>
<gene>
    <name evidence="2" type="ORF">SEPMUDRAFT_113962</name>
</gene>
<name>N1QNB2_SPHMS</name>
<feature type="compositionally biased region" description="Polar residues" evidence="1">
    <location>
        <begin position="84"/>
        <end position="103"/>
    </location>
</feature>
<organism evidence="2 3">
    <name type="scientific">Sphaerulina musiva (strain SO2202)</name>
    <name type="common">Poplar stem canker fungus</name>
    <name type="synonym">Septoria musiva</name>
    <dbReference type="NCBI Taxonomy" id="692275"/>
    <lineage>
        <taxon>Eukaryota</taxon>
        <taxon>Fungi</taxon>
        <taxon>Dikarya</taxon>
        <taxon>Ascomycota</taxon>
        <taxon>Pezizomycotina</taxon>
        <taxon>Dothideomycetes</taxon>
        <taxon>Dothideomycetidae</taxon>
        <taxon>Mycosphaerellales</taxon>
        <taxon>Mycosphaerellaceae</taxon>
        <taxon>Sphaerulina</taxon>
    </lineage>
</organism>
<feature type="region of interest" description="Disordered" evidence="1">
    <location>
        <begin position="53"/>
        <end position="103"/>
    </location>
</feature>
<evidence type="ECO:0000313" key="2">
    <source>
        <dbReference type="EMBL" id="EMF17992.1"/>
    </source>
</evidence>
<protein>
    <submittedName>
        <fullName evidence="2">Uncharacterized protein</fullName>
    </submittedName>
</protein>
<dbReference type="AlphaFoldDB" id="N1QNB2"/>